<evidence type="ECO:0000256" key="7">
    <source>
        <dbReference type="ARBA" id="ARBA00022840"/>
    </source>
</evidence>
<gene>
    <name evidence="17" type="ORF">DCO56_11355</name>
</gene>
<dbReference type="SMART" id="SM00388">
    <property type="entry name" value="HisKA"/>
    <property type="match status" value="1"/>
</dbReference>
<evidence type="ECO:0000256" key="12">
    <source>
        <dbReference type="PROSITE-ProRule" id="PRU00169"/>
    </source>
</evidence>
<dbReference type="RefSeq" id="WP_108633897.1">
    <property type="nucleotide sequence ID" value="NZ_QCXX01000003.1"/>
</dbReference>
<protein>
    <recommendedName>
        <fullName evidence="2">histidine kinase</fullName>
        <ecNumber evidence="2">2.7.13.3</ecNumber>
    </recommendedName>
</protein>
<comment type="catalytic activity">
    <reaction evidence="1">
        <text>ATP + protein L-histidine = ADP + protein N-phospho-L-histidine.</text>
        <dbReference type="EC" id="2.7.13.3"/>
    </reaction>
</comment>
<evidence type="ECO:0000256" key="9">
    <source>
        <dbReference type="ARBA" id="ARBA00023015"/>
    </source>
</evidence>
<evidence type="ECO:0000256" key="5">
    <source>
        <dbReference type="ARBA" id="ARBA00022741"/>
    </source>
</evidence>
<evidence type="ECO:0000256" key="1">
    <source>
        <dbReference type="ARBA" id="ARBA00000085"/>
    </source>
</evidence>
<dbReference type="SUPFAM" id="SSF47384">
    <property type="entry name" value="Homodimeric domain of signal transducing histidine kinase"/>
    <property type="match status" value="1"/>
</dbReference>
<dbReference type="InterPro" id="IPR015943">
    <property type="entry name" value="WD40/YVTN_repeat-like_dom_sf"/>
</dbReference>
<dbReference type="Gene3D" id="1.10.10.60">
    <property type="entry name" value="Homeodomain-like"/>
    <property type="match status" value="1"/>
</dbReference>
<dbReference type="EMBL" id="QCXX01000003">
    <property type="protein sequence ID" value="PUV23968.1"/>
    <property type="molecule type" value="Genomic_DNA"/>
</dbReference>
<dbReference type="Pfam" id="PF00512">
    <property type="entry name" value="HisKA"/>
    <property type="match status" value="1"/>
</dbReference>
<dbReference type="InterPro" id="IPR013783">
    <property type="entry name" value="Ig-like_fold"/>
</dbReference>
<keyword evidence="18" id="KW-1185">Reference proteome</keyword>
<reference evidence="17 18" key="1">
    <citation type="submission" date="2018-04" db="EMBL/GenBank/DDBJ databases">
        <title>Sphingobacterium sp. M46 Genome.</title>
        <authorList>
            <person name="Cheng J."/>
            <person name="Li Y."/>
        </authorList>
    </citation>
    <scope>NUCLEOTIDE SEQUENCE [LARGE SCALE GENOMIC DNA]</scope>
    <source>
        <strain evidence="17 18">M46</strain>
    </source>
</reference>
<keyword evidence="13" id="KW-1133">Transmembrane helix</keyword>
<dbReference type="SMART" id="SM00387">
    <property type="entry name" value="HATPase_c"/>
    <property type="match status" value="1"/>
</dbReference>
<evidence type="ECO:0000256" key="3">
    <source>
        <dbReference type="ARBA" id="ARBA00022553"/>
    </source>
</evidence>
<keyword evidence="4" id="KW-0808">Transferase</keyword>
<dbReference type="Gene3D" id="3.30.565.10">
    <property type="entry name" value="Histidine kinase-like ATPase, C-terminal domain"/>
    <property type="match status" value="1"/>
</dbReference>
<dbReference type="InterPro" id="IPR011123">
    <property type="entry name" value="Y_Y_Y"/>
</dbReference>
<organism evidence="17 18">
    <name type="scientific">Sphingobacterium athyrii</name>
    <dbReference type="NCBI Taxonomy" id="2152717"/>
    <lineage>
        <taxon>Bacteria</taxon>
        <taxon>Pseudomonadati</taxon>
        <taxon>Bacteroidota</taxon>
        <taxon>Sphingobacteriia</taxon>
        <taxon>Sphingobacteriales</taxon>
        <taxon>Sphingobacteriaceae</taxon>
        <taxon>Sphingobacterium</taxon>
    </lineage>
</organism>
<evidence type="ECO:0000256" key="10">
    <source>
        <dbReference type="ARBA" id="ARBA00023125"/>
    </source>
</evidence>
<dbReference type="InterPro" id="IPR011006">
    <property type="entry name" value="CheY-like_superfamily"/>
</dbReference>
<feature type="domain" description="HTH araC/xylS-type" evidence="14">
    <location>
        <begin position="1269"/>
        <end position="1368"/>
    </location>
</feature>
<dbReference type="PROSITE" id="PS50110">
    <property type="entry name" value="RESPONSE_REGULATORY"/>
    <property type="match status" value="1"/>
</dbReference>
<dbReference type="GO" id="GO:0043565">
    <property type="term" value="F:sequence-specific DNA binding"/>
    <property type="evidence" value="ECO:0007669"/>
    <property type="project" value="InterPro"/>
</dbReference>
<dbReference type="Pfam" id="PF07494">
    <property type="entry name" value="Reg_prop"/>
    <property type="match status" value="3"/>
</dbReference>
<dbReference type="SUPFAM" id="SSF52172">
    <property type="entry name" value="CheY-like"/>
    <property type="match status" value="1"/>
</dbReference>
<dbReference type="CDD" id="cd00082">
    <property type="entry name" value="HisKA"/>
    <property type="match status" value="1"/>
</dbReference>
<dbReference type="Pfam" id="PF00072">
    <property type="entry name" value="Response_reg"/>
    <property type="match status" value="1"/>
</dbReference>
<evidence type="ECO:0000256" key="6">
    <source>
        <dbReference type="ARBA" id="ARBA00022777"/>
    </source>
</evidence>
<evidence type="ECO:0000256" key="8">
    <source>
        <dbReference type="ARBA" id="ARBA00023012"/>
    </source>
</evidence>
<dbReference type="EC" id="2.7.13.3" evidence="2"/>
<dbReference type="InterPro" id="IPR018060">
    <property type="entry name" value="HTH_AraC"/>
</dbReference>
<evidence type="ECO:0000259" key="15">
    <source>
        <dbReference type="PROSITE" id="PS50109"/>
    </source>
</evidence>
<evidence type="ECO:0000313" key="18">
    <source>
        <dbReference type="Proteomes" id="UP000250831"/>
    </source>
</evidence>
<dbReference type="FunFam" id="3.30.565.10:FF:000037">
    <property type="entry name" value="Hybrid sensor histidine kinase/response regulator"/>
    <property type="match status" value="1"/>
</dbReference>
<keyword evidence="3 12" id="KW-0597">Phosphoprotein</keyword>
<dbReference type="PROSITE" id="PS01124">
    <property type="entry name" value="HTH_ARAC_FAMILY_2"/>
    <property type="match status" value="1"/>
</dbReference>
<keyword evidence="10" id="KW-0238">DNA-binding</keyword>
<dbReference type="PROSITE" id="PS00041">
    <property type="entry name" value="HTH_ARAC_FAMILY_1"/>
    <property type="match status" value="1"/>
</dbReference>
<keyword evidence="13" id="KW-0812">Transmembrane</keyword>
<keyword evidence="6 17" id="KW-0418">Kinase</keyword>
<feature type="transmembrane region" description="Helical" evidence="13">
    <location>
        <begin position="800"/>
        <end position="821"/>
    </location>
</feature>
<dbReference type="PRINTS" id="PR00344">
    <property type="entry name" value="BCTRLSENSOR"/>
</dbReference>
<keyword evidence="5" id="KW-0547">Nucleotide-binding</keyword>
<dbReference type="Gene3D" id="2.60.40.10">
    <property type="entry name" value="Immunoglobulins"/>
    <property type="match status" value="1"/>
</dbReference>
<comment type="caution">
    <text evidence="17">The sequence shown here is derived from an EMBL/GenBank/DDBJ whole genome shotgun (WGS) entry which is preliminary data.</text>
</comment>
<dbReference type="PROSITE" id="PS50109">
    <property type="entry name" value="HIS_KIN"/>
    <property type="match status" value="1"/>
</dbReference>
<dbReference type="InterPro" id="IPR011110">
    <property type="entry name" value="Reg_prop"/>
</dbReference>
<dbReference type="InterPro" id="IPR018062">
    <property type="entry name" value="HTH_AraC-typ_CS"/>
</dbReference>
<feature type="modified residue" description="4-aspartylphosphate" evidence="12">
    <location>
        <position position="1170"/>
    </location>
</feature>
<dbReference type="GO" id="GO:0000155">
    <property type="term" value="F:phosphorelay sensor kinase activity"/>
    <property type="evidence" value="ECO:0007669"/>
    <property type="project" value="InterPro"/>
</dbReference>
<proteinExistence type="predicted"/>
<evidence type="ECO:0000256" key="2">
    <source>
        <dbReference type="ARBA" id="ARBA00012438"/>
    </source>
</evidence>
<dbReference type="Gene3D" id="1.10.287.130">
    <property type="match status" value="1"/>
</dbReference>
<dbReference type="SUPFAM" id="SSF55874">
    <property type="entry name" value="ATPase domain of HSP90 chaperone/DNA topoisomerase II/histidine kinase"/>
    <property type="match status" value="1"/>
</dbReference>
<dbReference type="GO" id="GO:0005524">
    <property type="term" value="F:ATP binding"/>
    <property type="evidence" value="ECO:0007669"/>
    <property type="project" value="UniProtKB-KW"/>
</dbReference>
<keyword evidence="11" id="KW-0804">Transcription</keyword>
<dbReference type="InterPro" id="IPR003594">
    <property type="entry name" value="HATPase_dom"/>
</dbReference>
<dbReference type="SMART" id="SM00448">
    <property type="entry name" value="REC"/>
    <property type="match status" value="1"/>
</dbReference>
<sequence>MKHLFFLILLFFTISSFGQAYKFAQLNTRNGIVGNEVVAIHKDSRGFVWFATNTGLNRYDGERIKVFNRSSDALADTHYDAMKKIVEDEKGNLWMQGNKYVMFDWRKEVFVNNTDSILEQMGLPANPVSIQIDQLKNFIVAYADKGVYKFEPKTKKLVAYKPLNDPTTILSTEIVEIAVKGLFVWILHKDGLLERLNCSTGKVDLRKNQLTRTPINSLIPKRIFIDSDNMVWIYPGLNNKGAVCYNETNDQWQQLDIDSKPALSNSFVRGIISDHQGLLWIATDHGGINLFDKKKNTVKVIQHEEYNSSSLGQNSIVSLYCDPEGIVWAGTYKNGVSYYHPDMFKFPSTAIGNGSSRGNTIFDCSSIIKDKDDNLWLGTNGKGLIKLNEQSGESHFFRNKRGDDSSLSSDIVTALFEDHTKRIWVGTFMGGLNVYDGQRFTQYKVEGKNRKGLSNLSIYGLTEDSGHHLWIATLGGGIDRLDPSRSIFSNFNRENSKLRSDFMLSAAQGADGMISFSSDIGVYKIGSDQTILPYFSNPDFQDKASAVPVYQLMKDSKGRIWLATKRGIKIFDGNRGGCTILTLADGLSSDDVRSLAEDQDGYIWAGTSYGLNRIQYMSSEGGKHKSIVLAFDLSDGLTGMVFNPNAVYTDKTGKIYMGTTEGYVGFYPRKIPVNKSVPRARFTELLLSNELINPGDKRNDHLVLPRSIVDLDQIVLKYNETNFTIRFSAFNFIHPEKNRYRYKLEGIDKEWIETSRSTGFASYSNLNPGHYVLKVYAGNEDNVWSPTAIVMHIIVKPPFWFSWWAIVFYIMAFIGLVRFFIRYRLKRKQDQLDQNARMLEADKLHEIDQLKLKFFTNISHEFKTPLSLIISPLEMLLKDSTYPEQRTVLGVMYKNAQKLLTMVNDILDFRKLDQDKARLNISSGNIVEFVREICTSFLSIAAEKSIKLTFTANYQYVDMRFDKDKMYMVLSNLISNAFKYTKNKGHVDVQIDISEMVVDHQIDKQLIIRICDTGIGIAKEDLDLIFDRFYRIESNETHGIAGTGVGLHIVSEFVKLHSGTIEVESELGKGTTFTVYLPMPNESYSVNKQDVIYSGAEVEQYDQEIAEKEKETFMDAGSGIYTLLIIDDNEDFRLFLKDLFNRDYRILSAKDGQEGYNLAVEHIPDIVLCDVMMPNVDGYEFCRTIKQDIRTSHIPVVLLTAKCSDENQYQGMEAGADAYISKPFNIDILRVTLANIAKMQKQLQQKFRSKIDISTTKPEIVSMDQKFIQKAVSIVEANIARTDFLVEDLCQEMAMSRVNFYKKILALTDKTPSEFIRFIRLKRAAELLEKSQMYVNEVAFLVGFNETKYFRKYFKEEFGMTPNEYKKVIANNIQESGN</sequence>
<dbReference type="Gene3D" id="3.40.50.2300">
    <property type="match status" value="1"/>
</dbReference>
<accession>A0A363NTB6</accession>
<dbReference type="InterPro" id="IPR004358">
    <property type="entry name" value="Sig_transdc_His_kin-like_C"/>
</dbReference>
<evidence type="ECO:0000256" key="4">
    <source>
        <dbReference type="ARBA" id="ARBA00022679"/>
    </source>
</evidence>
<keyword evidence="8" id="KW-0902">Two-component regulatory system</keyword>
<dbReference type="InterPro" id="IPR005467">
    <property type="entry name" value="His_kinase_dom"/>
</dbReference>
<dbReference type="SUPFAM" id="SSF46689">
    <property type="entry name" value="Homeodomain-like"/>
    <property type="match status" value="1"/>
</dbReference>
<dbReference type="SUPFAM" id="SSF63829">
    <property type="entry name" value="Calcium-dependent phosphotriesterase"/>
    <property type="match status" value="3"/>
</dbReference>
<feature type="domain" description="Response regulatory" evidence="16">
    <location>
        <begin position="1122"/>
        <end position="1237"/>
    </location>
</feature>
<dbReference type="InterPro" id="IPR001789">
    <property type="entry name" value="Sig_transdc_resp-reg_receiver"/>
</dbReference>
<dbReference type="InterPro" id="IPR009057">
    <property type="entry name" value="Homeodomain-like_sf"/>
</dbReference>
<keyword evidence="9" id="KW-0805">Transcription regulation</keyword>
<dbReference type="OrthoDB" id="9809670at2"/>
<evidence type="ECO:0000259" key="16">
    <source>
        <dbReference type="PROSITE" id="PS50110"/>
    </source>
</evidence>
<evidence type="ECO:0000313" key="17">
    <source>
        <dbReference type="EMBL" id="PUV23968.1"/>
    </source>
</evidence>
<evidence type="ECO:0000256" key="13">
    <source>
        <dbReference type="SAM" id="Phobius"/>
    </source>
</evidence>
<dbReference type="Proteomes" id="UP000250831">
    <property type="component" value="Unassembled WGS sequence"/>
</dbReference>
<keyword evidence="13" id="KW-0472">Membrane</keyword>
<dbReference type="GO" id="GO:0003700">
    <property type="term" value="F:DNA-binding transcription factor activity"/>
    <property type="evidence" value="ECO:0007669"/>
    <property type="project" value="InterPro"/>
</dbReference>
<dbReference type="PANTHER" id="PTHR43547">
    <property type="entry name" value="TWO-COMPONENT HISTIDINE KINASE"/>
    <property type="match status" value="1"/>
</dbReference>
<dbReference type="Pfam" id="PF07495">
    <property type="entry name" value="Y_Y_Y"/>
    <property type="match status" value="1"/>
</dbReference>
<dbReference type="FunFam" id="1.10.287.130:FF:000045">
    <property type="entry name" value="Two-component system sensor histidine kinase/response regulator"/>
    <property type="match status" value="1"/>
</dbReference>
<dbReference type="Gene3D" id="2.130.10.10">
    <property type="entry name" value="YVTN repeat-like/Quinoprotein amine dehydrogenase"/>
    <property type="match status" value="2"/>
</dbReference>
<feature type="domain" description="Histidine kinase" evidence="15">
    <location>
        <begin position="857"/>
        <end position="1081"/>
    </location>
</feature>
<name>A0A363NTB6_9SPHI</name>
<dbReference type="Pfam" id="PF02518">
    <property type="entry name" value="HATPase_c"/>
    <property type="match status" value="1"/>
</dbReference>
<evidence type="ECO:0000259" key="14">
    <source>
        <dbReference type="PROSITE" id="PS01124"/>
    </source>
</evidence>
<dbReference type="PANTHER" id="PTHR43547:SF2">
    <property type="entry name" value="HYBRID SIGNAL TRANSDUCTION HISTIDINE KINASE C"/>
    <property type="match status" value="1"/>
</dbReference>
<dbReference type="InterPro" id="IPR003661">
    <property type="entry name" value="HisK_dim/P_dom"/>
</dbReference>
<dbReference type="InterPro" id="IPR036890">
    <property type="entry name" value="HATPase_C_sf"/>
</dbReference>
<dbReference type="FunFam" id="2.60.40.10:FF:000791">
    <property type="entry name" value="Two-component system sensor histidine kinase/response regulator"/>
    <property type="match status" value="1"/>
</dbReference>
<keyword evidence="7" id="KW-0067">ATP-binding</keyword>
<dbReference type="SMART" id="SM00342">
    <property type="entry name" value="HTH_ARAC"/>
    <property type="match status" value="1"/>
</dbReference>
<dbReference type="InterPro" id="IPR036097">
    <property type="entry name" value="HisK_dim/P_sf"/>
</dbReference>
<evidence type="ECO:0000256" key="11">
    <source>
        <dbReference type="ARBA" id="ARBA00023163"/>
    </source>
</evidence>
<dbReference type="Pfam" id="PF12833">
    <property type="entry name" value="HTH_18"/>
    <property type="match status" value="1"/>
</dbReference>